<dbReference type="Proteomes" id="UP000251402">
    <property type="component" value="Chromosome"/>
</dbReference>
<dbReference type="InterPro" id="IPR020271">
    <property type="entry name" value="Uncharacterised_MJ1172"/>
</dbReference>
<evidence type="ECO:0000313" key="2">
    <source>
        <dbReference type="Proteomes" id="UP000251402"/>
    </source>
</evidence>
<sequence length="69" mass="7941">MDALIVYPKNKEQMAALKAVMKAMKISFEQKSEVYPDYVIKGVKESLKQAEEGKLTPYIGFRDVLKVFR</sequence>
<name>A0A5C1I1X9_9SPHI</name>
<accession>A0A5C1I1X9</accession>
<proteinExistence type="predicted"/>
<gene>
    <name evidence="1" type="ORF">DEO27_020215</name>
</gene>
<evidence type="ECO:0000313" key="1">
    <source>
        <dbReference type="EMBL" id="QEM12247.1"/>
    </source>
</evidence>
<dbReference type="EMBL" id="CP043450">
    <property type="protein sequence ID" value="QEM12247.1"/>
    <property type="molecule type" value="Genomic_DNA"/>
</dbReference>
<organism evidence="1 2">
    <name type="scientific">Mucilaginibacter rubeus</name>
    <dbReference type="NCBI Taxonomy" id="2027860"/>
    <lineage>
        <taxon>Bacteria</taxon>
        <taxon>Pseudomonadati</taxon>
        <taxon>Bacteroidota</taxon>
        <taxon>Sphingobacteriia</taxon>
        <taxon>Sphingobacteriales</taxon>
        <taxon>Sphingobacteriaceae</taxon>
        <taxon>Mucilaginibacter</taxon>
    </lineage>
</organism>
<dbReference type="Pfam" id="PF10884">
    <property type="entry name" value="DUF2683"/>
    <property type="match status" value="1"/>
</dbReference>
<dbReference type="KEGG" id="mrub:DEO27_020215"/>
<reference evidence="1" key="1">
    <citation type="submission" date="2019-08" db="EMBL/GenBank/DDBJ databases">
        <title>Comparative genome analysis confer to the adaptation heavy metal polluted environment.</title>
        <authorList>
            <person name="Li Y."/>
        </authorList>
    </citation>
    <scope>NUCLEOTIDE SEQUENCE [LARGE SCALE GENOMIC DNA]</scope>
    <source>
        <strain evidence="1">P1</strain>
    </source>
</reference>
<dbReference type="RefSeq" id="WP_112575624.1">
    <property type="nucleotide sequence ID" value="NZ_CP043450.1"/>
</dbReference>
<keyword evidence="2" id="KW-1185">Reference proteome</keyword>
<protein>
    <submittedName>
        <fullName evidence="1">Uncharacterized protein</fullName>
    </submittedName>
</protein>
<dbReference type="OrthoDB" id="827255at2"/>
<dbReference type="AlphaFoldDB" id="A0A5C1I1X9"/>